<evidence type="ECO:0000313" key="3">
    <source>
        <dbReference type="Proteomes" id="UP000030345"/>
    </source>
</evidence>
<feature type="transmembrane region" description="Helical" evidence="1">
    <location>
        <begin position="31"/>
        <end position="50"/>
    </location>
</feature>
<proteinExistence type="predicted"/>
<name>A0A0A2B2C8_PROMR</name>
<evidence type="ECO:0000313" key="2">
    <source>
        <dbReference type="EMBL" id="KGG08233.1"/>
    </source>
</evidence>
<dbReference type="EMBL" id="JNAS01000002">
    <property type="protein sequence ID" value="KGG08233.1"/>
    <property type="molecule type" value="Genomic_DNA"/>
</dbReference>
<gene>
    <name evidence="2" type="ORF">EV02_0901</name>
</gene>
<dbReference type="STRING" id="59926.EV02_0901"/>
<keyword evidence="1" id="KW-0472">Membrane</keyword>
<organism evidence="2 3">
    <name type="scientific">Prochlorococcus marinus str. SB</name>
    <dbReference type="NCBI Taxonomy" id="59926"/>
    <lineage>
        <taxon>Bacteria</taxon>
        <taxon>Bacillati</taxon>
        <taxon>Cyanobacteriota</taxon>
        <taxon>Cyanophyceae</taxon>
        <taxon>Synechococcales</taxon>
        <taxon>Prochlorococcaceae</taxon>
        <taxon>Prochlorococcus</taxon>
    </lineage>
</organism>
<evidence type="ECO:0000256" key="1">
    <source>
        <dbReference type="SAM" id="Phobius"/>
    </source>
</evidence>
<accession>A0A0A2B2C8</accession>
<reference evidence="3" key="1">
    <citation type="journal article" date="2014" name="Sci. Data">
        <title>Genomes of diverse isolates of the marine cyanobacterium Prochlorococcus.</title>
        <authorList>
            <person name="Biller S."/>
            <person name="Berube P."/>
            <person name="Thompson J."/>
            <person name="Kelly L."/>
            <person name="Roggensack S."/>
            <person name="Awad L."/>
            <person name="Roache-Johnson K."/>
            <person name="Ding H."/>
            <person name="Giovannoni S.J."/>
            <person name="Moore L.R."/>
            <person name="Chisholm S.W."/>
        </authorList>
    </citation>
    <scope>NUCLEOTIDE SEQUENCE [LARGE SCALE GENOMIC DNA]</scope>
    <source>
        <strain evidence="3">SB</strain>
    </source>
</reference>
<comment type="caution">
    <text evidence="2">The sequence shown here is derived from an EMBL/GenBank/DDBJ whole genome shotgun (WGS) entry which is preliminary data.</text>
</comment>
<protein>
    <submittedName>
        <fullName evidence="2">Uncharacterized protein</fullName>
    </submittedName>
</protein>
<keyword evidence="1" id="KW-0812">Transmembrane</keyword>
<dbReference type="eggNOG" id="ENOG5032IJ1">
    <property type="taxonomic scope" value="Bacteria"/>
</dbReference>
<keyword evidence="1" id="KW-1133">Transmembrane helix</keyword>
<dbReference type="Proteomes" id="UP000030345">
    <property type="component" value="Unassembled WGS sequence"/>
</dbReference>
<sequence>MLLFFVLLIQFFTYWIFEPFASFLEYVLEIRIFPIVALIGLVFLFSANNIEQN</sequence>
<dbReference type="AlphaFoldDB" id="A0A0A2B2C8"/>